<keyword evidence="2" id="KW-0418">Kinase</keyword>
<name>A0A392LY05_9FABA</name>
<accession>A0A392LY05</accession>
<evidence type="ECO:0000313" key="2">
    <source>
        <dbReference type="EMBL" id="MCH79524.1"/>
    </source>
</evidence>
<comment type="caution">
    <text evidence="2">The sequence shown here is derived from an EMBL/GenBank/DDBJ whole genome shotgun (WGS) entry which is preliminary data.</text>
</comment>
<dbReference type="InterPro" id="IPR000477">
    <property type="entry name" value="RT_dom"/>
</dbReference>
<dbReference type="Proteomes" id="UP000265520">
    <property type="component" value="Unassembled WGS sequence"/>
</dbReference>
<dbReference type="PROSITE" id="PS50878">
    <property type="entry name" value="RT_POL"/>
    <property type="match status" value="1"/>
</dbReference>
<reference evidence="2 3" key="1">
    <citation type="journal article" date="2018" name="Front. Plant Sci.">
        <title>Red Clover (Trifolium pratense) and Zigzag Clover (T. medium) - A Picture of Genomic Similarities and Differences.</title>
        <authorList>
            <person name="Dluhosova J."/>
            <person name="Istvanek J."/>
            <person name="Nedelnik J."/>
            <person name="Repkova J."/>
        </authorList>
    </citation>
    <scope>NUCLEOTIDE SEQUENCE [LARGE SCALE GENOMIC DNA]</scope>
    <source>
        <strain evidence="3">cv. 10/8</strain>
        <tissue evidence="2">Leaf</tissue>
    </source>
</reference>
<keyword evidence="3" id="KW-1185">Reference proteome</keyword>
<dbReference type="Pfam" id="PF00078">
    <property type="entry name" value="RVT_1"/>
    <property type="match status" value="1"/>
</dbReference>
<dbReference type="InterPro" id="IPR052343">
    <property type="entry name" value="Retrotransposon-Effector_Assoc"/>
</dbReference>
<evidence type="ECO:0000313" key="3">
    <source>
        <dbReference type="Proteomes" id="UP000265520"/>
    </source>
</evidence>
<keyword evidence="2" id="KW-0808">Transferase</keyword>
<dbReference type="CDD" id="cd01650">
    <property type="entry name" value="RT_nLTR_like"/>
    <property type="match status" value="1"/>
</dbReference>
<protein>
    <submittedName>
        <fullName evidence="2">Cysteine-rich receptor-like protein kinase</fullName>
    </submittedName>
</protein>
<gene>
    <name evidence="2" type="ORF">A2U01_0000275</name>
</gene>
<proteinExistence type="predicted"/>
<feature type="domain" description="Reverse transcriptase" evidence="1">
    <location>
        <begin position="235"/>
        <end position="448"/>
    </location>
</feature>
<dbReference type="GO" id="GO:0016301">
    <property type="term" value="F:kinase activity"/>
    <property type="evidence" value="ECO:0007669"/>
    <property type="project" value="UniProtKB-KW"/>
</dbReference>
<dbReference type="PANTHER" id="PTHR46890">
    <property type="entry name" value="NON-LTR RETROLELEMENT REVERSE TRANSCRIPTASE-LIKE PROTEIN-RELATED"/>
    <property type="match status" value="1"/>
</dbReference>
<dbReference type="EMBL" id="LXQA010000168">
    <property type="protein sequence ID" value="MCH79524.1"/>
    <property type="molecule type" value="Genomic_DNA"/>
</dbReference>
<organism evidence="2 3">
    <name type="scientific">Trifolium medium</name>
    <dbReference type="NCBI Taxonomy" id="97028"/>
    <lineage>
        <taxon>Eukaryota</taxon>
        <taxon>Viridiplantae</taxon>
        <taxon>Streptophyta</taxon>
        <taxon>Embryophyta</taxon>
        <taxon>Tracheophyta</taxon>
        <taxon>Spermatophyta</taxon>
        <taxon>Magnoliopsida</taxon>
        <taxon>eudicotyledons</taxon>
        <taxon>Gunneridae</taxon>
        <taxon>Pentapetalae</taxon>
        <taxon>rosids</taxon>
        <taxon>fabids</taxon>
        <taxon>Fabales</taxon>
        <taxon>Fabaceae</taxon>
        <taxon>Papilionoideae</taxon>
        <taxon>50 kb inversion clade</taxon>
        <taxon>NPAAA clade</taxon>
        <taxon>Hologalegina</taxon>
        <taxon>IRL clade</taxon>
        <taxon>Trifolieae</taxon>
        <taxon>Trifolium</taxon>
    </lineage>
</organism>
<keyword evidence="2" id="KW-0675">Receptor</keyword>
<dbReference type="PANTHER" id="PTHR46890:SF50">
    <property type="entry name" value="RNA-DIRECTED DNA POLYMERASE, EUKARYOTA, REVERSE TRANSCRIPTASE ZINC-BINDING DOMAIN PROTEIN-RELATED"/>
    <property type="match status" value="1"/>
</dbReference>
<sequence>MWDTSEVEVWSSISREHVLWCHGHFLKSGEEFYLANVYTPCELGAKQSLWDSLSRKIQSLDEERTAQLRGLSDHCPLVLSINEENWGPRPSRMLKCWKDIPDYHQFVHDKWNSLQVDGCEDSLKDRLSDLECKGEEMMLTNTELVELHGITSDIHSLSRLNASICWQQSRSLWLKEGDANSKDFHSVMASRGRGNAISSIQVDGVTTEGVQPIRQAVISHFASHFKADILRFITEFHRNGKLSKGLNATFIALIPKVDSPYRLNDFRPISLVESMYKILAKVLANRLRLVIGSVISESQTAFVKDRQILDGIIIANEAVDEARKSKKELLLFKVDFEKAYDSVDWGYVDVVMGRMFFPTLWRKWIKECVSTTTASVLVNGSPTNEFPLERGLRQRDPLSPFLFLLAAKGLNVLMQAMVENHLFSGYSSGMQNPISFSHLQFADDTLLL</sequence>
<evidence type="ECO:0000259" key="1">
    <source>
        <dbReference type="PROSITE" id="PS50878"/>
    </source>
</evidence>
<dbReference type="AlphaFoldDB" id="A0A392LY05"/>